<evidence type="ECO:0000256" key="1">
    <source>
        <dbReference type="PROSITE-ProRule" id="PRU00023"/>
    </source>
</evidence>
<sequence>MSTSTKDIHDLVWEGKLTEELLLGGDRLQAINEIHHKRSLTPLGAAVLKGDVPTIRLLLHHGADVNKPSGTPSRTRTPLWMAVSKMQMEDKIGPIAKILLEAGADPNISSADDKNTAPLLNAVKRDCKPEVITMLVDHKASLTAEDDSGMSAERFAKKKSLKTQSALSANSWRMDRFKAVGMVTGLVLFVVAWSNTTPSQRRRIAAGAALLLLGGAAALSAGQNIAQPTTRSAADNTKQPADSGSKPPTDTRAAVLNGSTQSSGATQPGATQPGADDAAKPSISNPTQSAANNKNQSTDGSSKPPAPGATAVSRPGPAESGAENATEADIGTPGQPAASDANLPVDGTSKPPIDATDVNGSTEPGTENATEAGIGNSVDASAADNTIPPPDGSLETPIGATTQTVAENTAEPVITNGAQAVGNETTEPTASDIQPTNNNAVQLVTSDGDEDDDTALPGAILQRFGMTGEFGNDIAPELKELMIEQNIEEFRKGIDDYITKTGLNRFFPPDDPFLKTVVRKALYLEQDPENVLDVKDLTKLSLYQTVLYLDDSGSMRKDTRRNDLRELVKRIASIATRLLPDGEGVELRFINAPTDASYSKPSLDMIDTIISDLRMWGWTPIGTSLKGKILMPLVYKRIMTQQFNRPMLVSIITDGFPEGPQGRQNREKRDTLKNAIIECGKRLEQCGFESNSVLFQISQIGAEEEAAEFIESLRIDQELDDILYCTTDQLDAKYNELRLNHQRLEQFLFSTLLSPILNADPT</sequence>
<dbReference type="SUPFAM" id="SSF48403">
    <property type="entry name" value="Ankyrin repeat"/>
    <property type="match status" value="1"/>
</dbReference>
<accession>A0AAN8NGD9</accession>
<dbReference type="InterPro" id="IPR002110">
    <property type="entry name" value="Ankyrin_rpt"/>
</dbReference>
<dbReference type="PROSITE" id="PS50297">
    <property type="entry name" value="ANK_REP_REGION"/>
    <property type="match status" value="1"/>
</dbReference>
<feature type="repeat" description="ANK" evidence="1">
    <location>
        <begin position="74"/>
        <end position="111"/>
    </location>
</feature>
<feature type="compositionally biased region" description="Polar residues" evidence="2">
    <location>
        <begin position="282"/>
        <end position="301"/>
    </location>
</feature>
<dbReference type="SMART" id="SM00248">
    <property type="entry name" value="ANK"/>
    <property type="match status" value="3"/>
</dbReference>
<dbReference type="PROSITE" id="PS50088">
    <property type="entry name" value="ANK_REPEAT"/>
    <property type="match status" value="2"/>
</dbReference>
<feature type="region of interest" description="Disordered" evidence="2">
    <location>
        <begin position="227"/>
        <end position="398"/>
    </location>
</feature>
<feature type="compositionally biased region" description="Polar residues" evidence="2">
    <location>
        <begin position="358"/>
        <end position="369"/>
    </location>
</feature>
<dbReference type="Proteomes" id="UP001307849">
    <property type="component" value="Unassembled WGS sequence"/>
</dbReference>
<dbReference type="Gene3D" id="1.25.40.20">
    <property type="entry name" value="Ankyrin repeat-containing domain"/>
    <property type="match status" value="1"/>
</dbReference>
<dbReference type="Pfam" id="PF12796">
    <property type="entry name" value="Ank_2"/>
    <property type="match status" value="1"/>
</dbReference>
<keyword evidence="1" id="KW-0040">ANK repeat</keyword>
<keyword evidence="4" id="KW-1185">Reference proteome</keyword>
<dbReference type="PANTHER" id="PTHR34706">
    <property type="entry name" value="SLR1338 PROTEIN"/>
    <property type="match status" value="1"/>
</dbReference>
<dbReference type="AlphaFoldDB" id="A0AAN8NGD9"/>
<evidence type="ECO:0000256" key="2">
    <source>
        <dbReference type="SAM" id="MobiDB-lite"/>
    </source>
</evidence>
<dbReference type="InterPro" id="IPR036770">
    <property type="entry name" value="Ankyrin_rpt-contain_sf"/>
</dbReference>
<comment type="caution">
    <text evidence="3">The sequence shown here is derived from an EMBL/GenBank/DDBJ whole genome shotgun (WGS) entry which is preliminary data.</text>
</comment>
<gene>
    <name evidence="3" type="ORF">TWF506_004148</name>
</gene>
<feature type="compositionally biased region" description="Polar residues" evidence="2">
    <location>
        <begin position="257"/>
        <end position="270"/>
    </location>
</feature>
<proteinExistence type="predicted"/>
<protein>
    <recommendedName>
        <fullName evidence="5">Ankyrin repeat protein</fullName>
    </recommendedName>
</protein>
<reference evidence="3 4" key="1">
    <citation type="submission" date="2019-10" db="EMBL/GenBank/DDBJ databases">
        <authorList>
            <person name="Palmer J.M."/>
        </authorList>
    </citation>
    <scope>NUCLEOTIDE SEQUENCE [LARGE SCALE GENOMIC DNA]</scope>
    <source>
        <strain evidence="3 4">TWF506</strain>
    </source>
</reference>
<dbReference type="EMBL" id="JAVHJM010000013">
    <property type="protein sequence ID" value="KAK6499518.1"/>
    <property type="molecule type" value="Genomic_DNA"/>
</dbReference>
<evidence type="ECO:0008006" key="5">
    <source>
        <dbReference type="Google" id="ProtNLM"/>
    </source>
</evidence>
<evidence type="ECO:0000313" key="3">
    <source>
        <dbReference type="EMBL" id="KAK6499518.1"/>
    </source>
</evidence>
<dbReference type="PANTHER" id="PTHR34706:SF3">
    <property type="entry name" value="ANKYRIN REPEAT PROTEIN (AFU_ORTHOLOGUE AFUA_7G06200)"/>
    <property type="match status" value="1"/>
</dbReference>
<name>A0AAN8NGD9_9PEZI</name>
<evidence type="ECO:0000313" key="4">
    <source>
        <dbReference type="Proteomes" id="UP001307849"/>
    </source>
</evidence>
<organism evidence="3 4">
    <name type="scientific">Arthrobotrys conoides</name>
    <dbReference type="NCBI Taxonomy" id="74498"/>
    <lineage>
        <taxon>Eukaryota</taxon>
        <taxon>Fungi</taxon>
        <taxon>Dikarya</taxon>
        <taxon>Ascomycota</taxon>
        <taxon>Pezizomycotina</taxon>
        <taxon>Orbiliomycetes</taxon>
        <taxon>Orbiliales</taxon>
        <taxon>Orbiliaceae</taxon>
        <taxon>Arthrobotrys</taxon>
    </lineage>
</organism>
<feature type="repeat" description="ANK" evidence="1">
    <location>
        <begin position="38"/>
        <end position="70"/>
    </location>
</feature>
<feature type="compositionally biased region" description="Polar residues" evidence="2">
    <location>
        <begin position="227"/>
        <end position="248"/>
    </location>
</feature>